<organism evidence="1 2">
    <name type="scientific">Rhizophlyctis rosea</name>
    <dbReference type="NCBI Taxonomy" id="64517"/>
    <lineage>
        <taxon>Eukaryota</taxon>
        <taxon>Fungi</taxon>
        <taxon>Fungi incertae sedis</taxon>
        <taxon>Chytridiomycota</taxon>
        <taxon>Chytridiomycota incertae sedis</taxon>
        <taxon>Chytridiomycetes</taxon>
        <taxon>Rhizophlyctidales</taxon>
        <taxon>Rhizophlyctidaceae</taxon>
        <taxon>Rhizophlyctis</taxon>
    </lineage>
</organism>
<keyword evidence="2" id="KW-1185">Reference proteome</keyword>
<dbReference type="EMBL" id="JADGJD010002231">
    <property type="protein sequence ID" value="KAJ3033867.1"/>
    <property type="molecule type" value="Genomic_DNA"/>
</dbReference>
<comment type="caution">
    <text evidence="1">The sequence shown here is derived from an EMBL/GenBank/DDBJ whole genome shotgun (WGS) entry which is preliminary data.</text>
</comment>
<accession>A0AAD5S2S1</accession>
<reference evidence="1" key="1">
    <citation type="submission" date="2020-05" db="EMBL/GenBank/DDBJ databases">
        <title>Phylogenomic resolution of chytrid fungi.</title>
        <authorList>
            <person name="Stajich J.E."/>
            <person name="Amses K."/>
            <person name="Simmons R."/>
            <person name="Seto K."/>
            <person name="Myers J."/>
            <person name="Bonds A."/>
            <person name="Quandt C.A."/>
            <person name="Barry K."/>
            <person name="Liu P."/>
            <person name="Grigoriev I."/>
            <person name="Longcore J.E."/>
            <person name="James T.Y."/>
        </authorList>
    </citation>
    <scope>NUCLEOTIDE SEQUENCE</scope>
    <source>
        <strain evidence="1">JEL0318</strain>
    </source>
</reference>
<protein>
    <submittedName>
        <fullName evidence="1">Uncharacterized protein</fullName>
    </submittedName>
</protein>
<gene>
    <name evidence="1" type="ORF">HK097_004700</name>
</gene>
<dbReference type="Proteomes" id="UP001212841">
    <property type="component" value="Unassembled WGS sequence"/>
</dbReference>
<evidence type="ECO:0000313" key="1">
    <source>
        <dbReference type="EMBL" id="KAJ3033867.1"/>
    </source>
</evidence>
<sequence length="171" mass="18940">MTECLKLFHDLLQISTTLPIPFLSHFFRTFNPHQSKHLASSIIHFHLRDLESADYRSAYHLMIDWFYGWNVTDVGGGANKGQGLPNGEGGSAVGGEAAGKGEAFRMHRAPRDIHIEESGERNECERILGTFETLFSTSRRVLKKQYMGVEEMVPRIGTSFAGKAKVGAASG</sequence>
<name>A0AAD5S2S1_9FUNG</name>
<dbReference type="AlphaFoldDB" id="A0AAD5S2S1"/>
<feature type="non-terminal residue" evidence="1">
    <location>
        <position position="171"/>
    </location>
</feature>
<evidence type="ECO:0000313" key="2">
    <source>
        <dbReference type="Proteomes" id="UP001212841"/>
    </source>
</evidence>
<proteinExistence type="predicted"/>